<dbReference type="GO" id="GO:0005576">
    <property type="term" value="C:extracellular region"/>
    <property type="evidence" value="ECO:0007669"/>
    <property type="project" value="UniProtKB-SubCell"/>
</dbReference>
<dbReference type="AlphaFoldDB" id="A0A8D8ITE9"/>
<evidence type="ECO:0000256" key="2">
    <source>
        <dbReference type="ARBA" id="ARBA00008098"/>
    </source>
</evidence>
<accession>A0A8D8ITE9</accession>
<dbReference type="GO" id="GO:0005549">
    <property type="term" value="F:odorant binding"/>
    <property type="evidence" value="ECO:0007669"/>
    <property type="project" value="InterPro"/>
</dbReference>
<dbReference type="Pfam" id="PF01395">
    <property type="entry name" value="PBP_GOBP"/>
    <property type="match status" value="1"/>
</dbReference>
<dbReference type="InterPro" id="IPR036728">
    <property type="entry name" value="PBP_GOBP_sf"/>
</dbReference>
<reference evidence="4" key="1">
    <citation type="submission" date="2021-05" db="EMBL/GenBank/DDBJ databases">
        <authorList>
            <person name="Alioto T."/>
            <person name="Alioto T."/>
            <person name="Gomez Garrido J."/>
        </authorList>
    </citation>
    <scope>NUCLEOTIDE SEQUENCE</scope>
</reference>
<keyword evidence="3" id="KW-0964">Secreted</keyword>
<organism evidence="4">
    <name type="scientific">Culex pipiens</name>
    <name type="common">House mosquito</name>
    <dbReference type="NCBI Taxonomy" id="7175"/>
    <lineage>
        <taxon>Eukaryota</taxon>
        <taxon>Metazoa</taxon>
        <taxon>Ecdysozoa</taxon>
        <taxon>Arthropoda</taxon>
        <taxon>Hexapoda</taxon>
        <taxon>Insecta</taxon>
        <taxon>Pterygota</taxon>
        <taxon>Neoptera</taxon>
        <taxon>Endopterygota</taxon>
        <taxon>Diptera</taxon>
        <taxon>Nematocera</taxon>
        <taxon>Culicoidea</taxon>
        <taxon>Culicidae</taxon>
        <taxon>Culicinae</taxon>
        <taxon>Culicini</taxon>
        <taxon>Culex</taxon>
        <taxon>Culex</taxon>
    </lineage>
</organism>
<dbReference type="EMBL" id="HBUE01264927">
    <property type="protein sequence ID" value="CAG6560945.1"/>
    <property type="molecule type" value="Transcribed_RNA"/>
</dbReference>
<proteinExistence type="inferred from homology"/>
<evidence type="ECO:0000313" key="4">
    <source>
        <dbReference type="EMBL" id="CAG6560945.1"/>
    </source>
</evidence>
<name>A0A8D8ITE9_CULPI</name>
<evidence type="ECO:0000256" key="3">
    <source>
        <dbReference type="ARBA" id="ARBA00022525"/>
    </source>
</evidence>
<dbReference type="Gene3D" id="1.10.238.20">
    <property type="entry name" value="Pheromone/general odorant binding protein domain"/>
    <property type="match status" value="1"/>
</dbReference>
<sequence length="186" mass="21219">MSGGDFRRDSGGGRLSEGKLQRQLLRGSVREFTELQHKRVVRECEAMLGLTSVGIEHCREFKCLFRCFLIREDLYSDVGGPDIERMSVQCGGRYGDEAFRRRAMECVWNLQAQQLDRCELAYRVANDCVNGEVALLPIFLNVTGNLQFNSAFRGFTRGPPLLQRLSLFQRLPLFQNLPLWLTTPAV</sequence>
<dbReference type="InterPro" id="IPR006170">
    <property type="entry name" value="PBP/GOBP"/>
</dbReference>
<evidence type="ECO:0000256" key="1">
    <source>
        <dbReference type="ARBA" id="ARBA00004613"/>
    </source>
</evidence>
<comment type="similarity">
    <text evidence="2">Belongs to the PBP/GOBP family.</text>
</comment>
<protein>
    <submittedName>
        <fullName evidence="4">General odorant-binding protein 45</fullName>
    </submittedName>
</protein>
<dbReference type="SUPFAM" id="SSF47565">
    <property type="entry name" value="Insect pheromone/odorant-binding proteins"/>
    <property type="match status" value="1"/>
</dbReference>
<dbReference type="CDD" id="cd23992">
    <property type="entry name" value="PBP_GOBP"/>
    <property type="match status" value="1"/>
</dbReference>
<comment type="subcellular location">
    <subcellularLocation>
        <location evidence="1">Secreted</location>
    </subcellularLocation>
</comment>